<dbReference type="InterPro" id="IPR004045">
    <property type="entry name" value="Glutathione_S-Trfase_N"/>
</dbReference>
<gene>
    <name evidence="2" type="ORF">HK44_003455</name>
</gene>
<dbReference type="GO" id="GO:0006559">
    <property type="term" value="P:L-phenylalanine catabolic process"/>
    <property type="evidence" value="ECO:0007669"/>
    <property type="project" value="TreeGrafter"/>
</dbReference>
<dbReference type="HOGENOM" id="CLU_011226_12_0_6"/>
<keyword evidence="2" id="KW-0808">Transferase</keyword>
<evidence type="ECO:0000259" key="1">
    <source>
        <dbReference type="PROSITE" id="PS50404"/>
    </source>
</evidence>
<evidence type="ECO:0000313" key="2">
    <source>
        <dbReference type="EMBL" id="EXF92783.1"/>
    </source>
</evidence>
<accession>A0A010SNW5</accession>
<dbReference type="GO" id="GO:0006749">
    <property type="term" value="P:glutathione metabolic process"/>
    <property type="evidence" value="ECO:0007669"/>
    <property type="project" value="TreeGrafter"/>
</dbReference>
<organism evidence="2 3">
    <name type="scientific">Pseudomonas fluorescens HK44</name>
    <dbReference type="NCBI Taxonomy" id="1042209"/>
    <lineage>
        <taxon>Bacteria</taxon>
        <taxon>Pseudomonadati</taxon>
        <taxon>Pseudomonadota</taxon>
        <taxon>Gammaproteobacteria</taxon>
        <taxon>Pseudomonadales</taxon>
        <taxon>Pseudomonadaceae</taxon>
        <taxon>Pseudomonas</taxon>
    </lineage>
</organism>
<dbReference type="Gene3D" id="1.20.1050.10">
    <property type="match status" value="1"/>
</dbReference>
<dbReference type="CDD" id="cd03205">
    <property type="entry name" value="GST_C_6"/>
    <property type="match status" value="1"/>
</dbReference>
<reference evidence="2 3" key="1">
    <citation type="journal article" date="2011" name="J. Bacteriol.">
        <title>Draft genome sequence of the polycyclic aromatic hydrocarbon-degrading, genetically engineered bioluminescent bioreporter Pseudomonas fluorescens HK44.</title>
        <authorList>
            <person name="Chauhan A."/>
            <person name="Layton A.C."/>
            <person name="Williams D.E."/>
            <person name="Smartt A.E."/>
            <person name="Ripp S."/>
            <person name="Karpinets T.V."/>
            <person name="Brown S.D."/>
            <person name="Sayler G.S."/>
        </authorList>
    </citation>
    <scope>NUCLEOTIDE SEQUENCE [LARGE SCALE GENOMIC DNA]</scope>
    <source>
        <strain evidence="2 3">HK44</strain>
    </source>
</reference>
<dbReference type="eggNOG" id="COG0625">
    <property type="taxonomic scope" value="Bacteria"/>
</dbReference>
<proteinExistence type="predicted"/>
<dbReference type="SUPFAM" id="SSF47616">
    <property type="entry name" value="GST C-terminal domain-like"/>
    <property type="match status" value="1"/>
</dbReference>
<dbReference type="GO" id="GO:0004364">
    <property type="term" value="F:glutathione transferase activity"/>
    <property type="evidence" value="ECO:0007669"/>
    <property type="project" value="TreeGrafter"/>
</dbReference>
<evidence type="ECO:0000313" key="3">
    <source>
        <dbReference type="Proteomes" id="UP000022611"/>
    </source>
</evidence>
<dbReference type="OrthoDB" id="8634103at2"/>
<dbReference type="PATRIC" id="fig|1042209.11.peg.3045"/>
<dbReference type="RefSeq" id="WP_019691012.1">
    <property type="nucleotide sequence ID" value="NZ_AFOY02000015.1"/>
</dbReference>
<dbReference type="AlphaFoldDB" id="A0A010SNW5"/>
<dbReference type="Pfam" id="PF13417">
    <property type="entry name" value="GST_N_3"/>
    <property type="match status" value="1"/>
</dbReference>
<dbReference type="InterPro" id="IPR036282">
    <property type="entry name" value="Glutathione-S-Trfase_C_sf"/>
</dbReference>
<dbReference type="PANTHER" id="PTHR42673">
    <property type="entry name" value="MALEYLACETOACETATE ISOMERASE"/>
    <property type="match status" value="1"/>
</dbReference>
<feature type="domain" description="GST N-terminal" evidence="1">
    <location>
        <begin position="1"/>
        <end position="78"/>
    </location>
</feature>
<dbReference type="SUPFAM" id="SSF52833">
    <property type="entry name" value="Thioredoxin-like"/>
    <property type="match status" value="1"/>
</dbReference>
<dbReference type="PROSITE" id="PS50404">
    <property type="entry name" value="GST_NTER"/>
    <property type="match status" value="1"/>
</dbReference>
<sequence length="203" mass="22583">MKLIGMLDSPYVRRVAISLKSLDIPFEHASVSVFRQFAQFQQINPVVKAPTLVLDNGEVLMDSTLIIDYLEALSGPDKSLMPAQLDQRVRALRLIGLALAACEKSVQIYYERNLRPAEKQHEPWLERVGGQLLAAYSALEQELDKQPLKTDGTLDQAGITLAVAWSFTNLVVPDQVSDAQFPRIRAFTAYAEQLPAFVSTPIT</sequence>
<protein>
    <submittedName>
        <fullName evidence="2">Glutathione S-transferase</fullName>
    </submittedName>
</protein>
<name>A0A010SNW5_PSEFL</name>
<dbReference type="GO" id="GO:0016034">
    <property type="term" value="F:maleylacetoacetate isomerase activity"/>
    <property type="evidence" value="ECO:0007669"/>
    <property type="project" value="TreeGrafter"/>
</dbReference>
<dbReference type="InterPro" id="IPR036249">
    <property type="entry name" value="Thioredoxin-like_sf"/>
</dbReference>
<comment type="caution">
    <text evidence="2">The sequence shown here is derived from an EMBL/GenBank/DDBJ whole genome shotgun (WGS) entry which is preliminary data.</text>
</comment>
<dbReference type="EMBL" id="AFOY02000015">
    <property type="protein sequence ID" value="EXF92783.1"/>
    <property type="molecule type" value="Genomic_DNA"/>
</dbReference>
<dbReference type="PANTHER" id="PTHR42673:SF21">
    <property type="entry name" value="GLUTATHIONE S-TRANSFERASE YFCF"/>
    <property type="match status" value="1"/>
</dbReference>
<dbReference type="Gene3D" id="3.40.30.10">
    <property type="entry name" value="Glutaredoxin"/>
    <property type="match status" value="1"/>
</dbReference>
<dbReference type="Proteomes" id="UP000022611">
    <property type="component" value="Unassembled WGS sequence"/>
</dbReference>